<feature type="chain" id="PRO_5038353574" evidence="3">
    <location>
        <begin position="25"/>
        <end position="419"/>
    </location>
</feature>
<evidence type="ECO:0000313" key="6">
    <source>
        <dbReference type="Proteomes" id="UP000199086"/>
    </source>
</evidence>
<organism evidence="5 6">
    <name type="scientific">Raineyella antarctica</name>
    <dbReference type="NCBI Taxonomy" id="1577474"/>
    <lineage>
        <taxon>Bacteria</taxon>
        <taxon>Bacillati</taxon>
        <taxon>Actinomycetota</taxon>
        <taxon>Actinomycetes</taxon>
        <taxon>Propionibacteriales</taxon>
        <taxon>Propionibacteriaceae</taxon>
        <taxon>Raineyella</taxon>
    </lineage>
</organism>
<dbReference type="AlphaFoldDB" id="A0A1G6HPU4"/>
<dbReference type="InterPro" id="IPR028082">
    <property type="entry name" value="Peripla_BP_I"/>
</dbReference>
<proteinExistence type="inferred from homology"/>
<dbReference type="PANTHER" id="PTHR47235">
    <property type="entry name" value="BLR6548 PROTEIN"/>
    <property type="match status" value="1"/>
</dbReference>
<protein>
    <submittedName>
        <fullName evidence="5">ABC-type branched-chain amino acid transport system, substrate-binding protein</fullName>
    </submittedName>
</protein>
<dbReference type="SUPFAM" id="SSF53822">
    <property type="entry name" value="Periplasmic binding protein-like I"/>
    <property type="match status" value="1"/>
</dbReference>
<evidence type="ECO:0000313" key="5">
    <source>
        <dbReference type="EMBL" id="SDB96214.1"/>
    </source>
</evidence>
<feature type="signal peptide" evidence="3">
    <location>
        <begin position="1"/>
        <end position="24"/>
    </location>
</feature>
<comment type="similarity">
    <text evidence="1">Belongs to the leucine-binding protein family.</text>
</comment>
<evidence type="ECO:0000256" key="2">
    <source>
        <dbReference type="ARBA" id="ARBA00022729"/>
    </source>
</evidence>
<evidence type="ECO:0000259" key="4">
    <source>
        <dbReference type="Pfam" id="PF13458"/>
    </source>
</evidence>
<dbReference type="PANTHER" id="PTHR47235:SF1">
    <property type="entry name" value="BLR6548 PROTEIN"/>
    <property type="match status" value="1"/>
</dbReference>
<reference evidence="5 6" key="1">
    <citation type="submission" date="2016-06" db="EMBL/GenBank/DDBJ databases">
        <authorList>
            <person name="Olsen C.W."/>
            <person name="Carey S."/>
            <person name="Hinshaw L."/>
            <person name="Karasin A.I."/>
        </authorList>
    </citation>
    <scope>NUCLEOTIDE SEQUENCE [LARGE SCALE GENOMIC DNA]</scope>
    <source>
        <strain evidence="5 6">LZ-22</strain>
    </source>
</reference>
<keyword evidence="6" id="KW-1185">Reference proteome</keyword>
<feature type="domain" description="Leucine-binding protein" evidence="4">
    <location>
        <begin position="50"/>
        <end position="395"/>
    </location>
</feature>
<name>A0A1G6HPU4_9ACTN</name>
<dbReference type="STRING" id="1577474.GA0111570_1126"/>
<dbReference type="PROSITE" id="PS51257">
    <property type="entry name" value="PROKAR_LIPOPROTEIN"/>
    <property type="match status" value="1"/>
</dbReference>
<sequence length="419" mass="44040">MNVRHRSLRAALGAGVIAATLLTAACGRGDTSSAAASGSIPNGPGFDGQTITLGVLGVTSGALAEPAGTILEGQQAYYNALNDRGGIDGKYKVKLVIRDTAYDPAKVIQEYNSTKDQVAAYTQVFGTAMEYAILPDLKSDQVLTAPSSAEGPFLKEKGIVLTTAPAEVDTINGLEWALKQKGKDSTVCYAAMEGALGKSTGKALDWAIDKLGATKGVSVTLPVTGDYTPQVQQLSGAKCDIVMTKGSGVVLTNLLGKASQIGFTPQWMAPASDWIPSMKDSPLKDYLAKHLVLVKDSTVYGDQAAAGMKDLVAAHDKYSPKVTPVWLYTNGYSTAMAMDQVLTQAVKNEDLSHAGIVDASNQLSQLDFQGIQGSMPWGTPDKRKPSSTYYIIGIDPASTTGMAVKESGLKADIAMEYPL</sequence>
<dbReference type="OrthoDB" id="7337537at2"/>
<dbReference type="Pfam" id="PF13458">
    <property type="entry name" value="Peripla_BP_6"/>
    <property type="match status" value="1"/>
</dbReference>
<gene>
    <name evidence="5" type="ORF">GA0111570_1126</name>
</gene>
<dbReference type="Proteomes" id="UP000199086">
    <property type="component" value="Unassembled WGS sequence"/>
</dbReference>
<evidence type="ECO:0000256" key="1">
    <source>
        <dbReference type="ARBA" id="ARBA00010062"/>
    </source>
</evidence>
<dbReference type="InterPro" id="IPR028081">
    <property type="entry name" value="Leu-bd"/>
</dbReference>
<keyword evidence="2 3" id="KW-0732">Signal</keyword>
<dbReference type="Gene3D" id="3.40.50.2300">
    <property type="match status" value="2"/>
</dbReference>
<accession>A0A1G6HPU4</accession>
<dbReference type="EMBL" id="FMYF01000012">
    <property type="protein sequence ID" value="SDB96214.1"/>
    <property type="molecule type" value="Genomic_DNA"/>
</dbReference>
<dbReference type="RefSeq" id="WP_092612913.1">
    <property type="nucleotide sequence ID" value="NZ_FMYF01000012.1"/>
</dbReference>
<evidence type="ECO:0000256" key="3">
    <source>
        <dbReference type="SAM" id="SignalP"/>
    </source>
</evidence>